<evidence type="ECO:0000259" key="4">
    <source>
        <dbReference type="PROSITE" id="PS51084"/>
    </source>
</evidence>
<proteinExistence type="predicted"/>
<evidence type="ECO:0000313" key="5">
    <source>
        <dbReference type="EMBL" id="CAL55590.1"/>
    </source>
</evidence>
<reference evidence="5 7" key="1">
    <citation type="journal article" date="2006" name="Proc. Natl. Acad. Sci. U.S.A.">
        <title>Genome analysis of the smallest free-living eukaryote Ostreococcus tauri unveils many unique features.</title>
        <authorList>
            <person name="Derelle E."/>
            <person name="Ferraz C."/>
            <person name="Rombauts S."/>
            <person name="Rouze P."/>
            <person name="Worden A.Z."/>
            <person name="Robbens S."/>
            <person name="Partensky F."/>
            <person name="Degroeve S."/>
            <person name="Echeynie S."/>
            <person name="Cooke R."/>
            <person name="Saeys Y."/>
            <person name="Wuyts J."/>
            <person name="Jabbari K."/>
            <person name="Bowler C."/>
            <person name="Panaud O."/>
            <person name="Piegu B."/>
            <person name="Ball S.G."/>
            <person name="Ral J.-P."/>
            <person name="Bouget F.-Y."/>
            <person name="Piganeau G."/>
            <person name="De Baets B."/>
            <person name="Picard A."/>
            <person name="Delseny M."/>
            <person name="Demaille J."/>
            <person name="Van de Peer Y."/>
            <person name="Moreau H."/>
        </authorList>
    </citation>
    <scope>NUCLEOTIDE SEQUENCE [LARGE SCALE GENOMIC DNA]</scope>
    <source>
        <strain evidence="5 7">OTTH0595</strain>
    </source>
</reference>
<organism evidence="5 7">
    <name type="scientific">Ostreococcus tauri</name>
    <name type="common">Marine green alga</name>
    <dbReference type="NCBI Taxonomy" id="70448"/>
    <lineage>
        <taxon>Eukaryota</taxon>
        <taxon>Viridiplantae</taxon>
        <taxon>Chlorophyta</taxon>
        <taxon>Mamiellophyceae</taxon>
        <taxon>Mamiellales</taxon>
        <taxon>Bathycoccaceae</taxon>
        <taxon>Ostreococcus</taxon>
    </lineage>
</organism>
<dbReference type="CDD" id="cd01276">
    <property type="entry name" value="PKCI_related"/>
    <property type="match status" value="1"/>
</dbReference>
<dbReference type="Proteomes" id="UP000009170">
    <property type="component" value="Unassembled WGS sequence"/>
</dbReference>
<dbReference type="SUPFAM" id="SSF54197">
    <property type="entry name" value="HIT-like"/>
    <property type="match status" value="1"/>
</dbReference>
<protein>
    <submittedName>
        <fullName evidence="6">14 kDa zinc-binding protein</fullName>
    </submittedName>
    <submittedName>
        <fullName evidence="5">Histidine triad (HIT) protein</fullName>
    </submittedName>
</protein>
<keyword evidence="7" id="KW-1185">Reference proteome</keyword>
<dbReference type="GO" id="GO:0047627">
    <property type="term" value="F:adenylylsulfatase activity"/>
    <property type="evidence" value="ECO:0007669"/>
    <property type="project" value="UniProtKB-ARBA"/>
</dbReference>
<dbReference type="Pfam" id="PF01230">
    <property type="entry name" value="HIT"/>
    <property type="match status" value="1"/>
</dbReference>
<accession>A0A454Y440</accession>
<evidence type="ECO:0000313" key="6">
    <source>
        <dbReference type="EMBL" id="OUS48715.1"/>
    </source>
</evidence>
<accession>A0A1Y5IP32</accession>
<evidence type="ECO:0000313" key="7">
    <source>
        <dbReference type="Proteomes" id="UP000009170"/>
    </source>
</evidence>
<dbReference type="InterPro" id="IPR036265">
    <property type="entry name" value="HIT-like_sf"/>
</dbReference>
<dbReference type="PROSITE" id="PS51084">
    <property type="entry name" value="HIT_2"/>
    <property type="match status" value="1"/>
</dbReference>
<gene>
    <name evidence="6" type="ORF">BE221DRAFT_189071</name>
    <name evidence="5" type="ORF">OT_ostta09g04360</name>
</gene>
<dbReference type="AlphaFoldDB" id="Q010U0"/>
<dbReference type="GeneID" id="9831846"/>
<feature type="short sequence motif" description="Histidine triad motif" evidence="2 3">
    <location>
        <begin position="122"/>
        <end position="126"/>
    </location>
</feature>
<dbReference type="FunFam" id="3.30.428.10:FF:000005">
    <property type="entry name" value="Histidine triad nucleotide-binding protein 1"/>
    <property type="match status" value="1"/>
</dbReference>
<dbReference type="PRINTS" id="PR00332">
    <property type="entry name" value="HISTRIAD"/>
</dbReference>
<reference evidence="6" key="3">
    <citation type="submission" date="2017-04" db="EMBL/GenBank/DDBJ databases">
        <title>Population genomics of picophytoplankton unveils novel chromosome hypervariability.</title>
        <authorList>
            <consortium name="DOE Joint Genome Institute"/>
            <person name="Blanc-Mathieu R."/>
            <person name="Krasovec M."/>
            <person name="Hebrard M."/>
            <person name="Yau S."/>
            <person name="Desgranges E."/>
            <person name="Martin J."/>
            <person name="Schackwitz W."/>
            <person name="Kuo A."/>
            <person name="Salin G."/>
            <person name="Donnadieu C."/>
            <person name="Desdevises Y."/>
            <person name="Sanchez-Ferandin S."/>
            <person name="Moreau H."/>
            <person name="Rivals E."/>
            <person name="Grigoriev I.V."/>
            <person name="Grimsley N."/>
            <person name="Eyre-Walker A."/>
            <person name="Piganeau G."/>
        </authorList>
    </citation>
    <scope>NUCLEOTIDE SEQUENCE [LARGE SCALE GENOMIC DNA]</scope>
    <source>
        <strain evidence="6">RCC 1115</strain>
    </source>
</reference>
<sequence>MSAAPHDEVLAAQEAHLKGLADSEERTIFDKIVSKEIPATVIYEDSLALAFRDINPQAKTHFLVIPKIRAGLTRLSKSTEDHKALLGHLMYTAALVAKQEKLDAGYRVVVNDGVEGCQSVYHLHLHVLGGQQLSWPPGC</sequence>
<dbReference type="EMBL" id="CAID01000009">
    <property type="protein sequence ID" value="CAL55590.1"/>
    <property type="molecule type" value="Genomic_DNA"/>
</dbReference>
<dbReference type="OrthoDB" id="672793at2759"/>
<evidence type="ECO:0000256" key="2">
    <source>
        <dbReference type="PIRSR" id="PIRSR601310-3"/>
    </source>
</evidence>
<dbReference type="KEGG" id="ota:OT_ostta09g04360"/>
<dbReference type="STRING" id="70448.Q010U0"/>
<dbReference type="InterPro" id="IPR019808">
    <property type="entry name" value="Histidine_triad_CS"/>
</dbReference>
<dbReference type="OMA" id="FRMVVNN"/>
<feature type="active site" description="Tele-AMP-histidine intermediate" evidence="1">
    <location>
        <position position="124"/>
    </location>
</feature>
<dbReference type="Gene3D" id="3.30.428.10">
    <property type="entry name" value="HIT-like"/>
    <property type="match status" value="1"/>
</dbReference>
<dbReference type="PANTHER" id="PTHR23089">
    <property type="entry name" value="HISTIDINE TRIAD HIT PROTEIN"/>
    <property type="match status" value="1"/>
</dbReference>
<dbReference type="Proteomes" id="UP000195557">
    <property type="component" value="Unassembled WGS sequence"/>
</dbReference>
<accession>Q010U0</accession>
<feature type="domain" description="HIT" evidence="4">
    <location>
        <begin position="28"/>
        <end position="139"/>
    </location>
</feature>
<dbReference type="InterPro" id="IPR011146">
    <property type="entry name" value="HIT-like"/>
</dbReference>
<dbReference type="EMBL" id="KZ155772">
    <property type="protein sequence ID" value="OUS48715.1"/>
    <property type="molecule type" value="Genomic_DNA"/>
</dbReference>
<name>Q010U0_OSTTA</name>
<dbReference type="PROSITE" id="PS00892">
    <property type="entry name" value="HIT_1"/>
    <property type="match status" value="1"/>
</dbReference>
<dbReference type="InParanoid" id="Q010U0"/>
<dbReference type="InterPro" id="IPR001310">
    <property type="entry name" value="Histidine_triad_HIT"/>
</dbReference>
<reference evidence="5" key="2">
    <citation type="journal article" date="2014" name="BMC Genomics">
        <title>An improved genome of the model marine alga Ostreococcus tauri unfolds by assessing Illumina de novo assemblies.</title>
        <authorList>
            <person name="Blanc-Mathieu R."/>
            <person name="Verhelst B."/>
            <person name="Derelle E."/>
            <person name="Rombauts S."/>
            <person name="Bouget F.Y."/>
            <person name="Carre I."/>
            <person name="Chateau A."/>
            <person name="Eyre-Walker A."/>
            <person name="Grimsley N."/>
            <person name="Moreau H."/>
            <person name="Piegu B."/>
            <person name="Rivals E."/>
            <person name="Schackwitz W."/>
            <person name="Van de Peer Y."/>
            <person name="Piganeau G."/>
        </authorList>
    </citation>
    <scope>NUCLEOTIDE SEQUENCE</scope>
    <source>
        <strain evidence="5">RCC4221</strain>
    </source>
</reference>
<evidence type="ECO:0000256" key="1">
    <source>
        <dbReference type="PIRSR" id="PIRSR601310-1"/>
    </source>
</evidence>
<dbReference type="RefSeq" id="XP_003081421.1">
    <property type="nucleotide sequence ID" value="XM_003081373.1"/>
</dbReference>
<dbReference type="FunCoup" id="Q010U0">
    <property type="interactions" value="1390"/>
</dbReference>
<evidence type="ECO:0000256" key="3">
    <source>
        <dbReference type="PROSITE-ProRule" id="PRU00464"/>
    </source>
</evidence>